<dbReference type="RefSeq" id="WP_117329210.1">
    <property type="nucleotide sequence ID" value="NZ_QUWK01000002.1"/>
</dbReference>
<reference evidence="3" key="1">
    <citation type="submission" date="2018-08" db="EMBL/GenBank/DDBJ databases">
        <authorList>
            <person name="Grouzdev D.S."/>
            <person name="Krutkina M.S."/>
        </authorList>
    </citation>
    <scope>NUCLEOTIDE SEQUENCE [LARGE SCALE GENOMIC DNA]</scope>
    <source>
        <strain evidence="3">4-11</strain>
    </source>
</reference>
<sequence length="359" mass="40109">MSLTSLITHSKRYGSDPSFVLLGGGNTSYKEGNILYVKASGYALGTIDESGFVRMDLGKLEHIWGKQYSSDDEAREDEVLKDMMDCRLEGETARPSVEALLHALLPFPYVIHLHPALVNGLTCAQKGKEAVARLFPEALWIELVKPGFILANTVRTRMAEQKRKTGRVSSLIFLQNHGIFVGGQSLEEIETLYDSLMQKIASQLIRKPDFTPLKADASKVEVIKRDLGPLTSEPILFSWNKEFAHYLQDENHFHAVGSSFTPDYIVYAGFKPLWVGEGQDVISAFEQFTSEHGVSPKIVCVQNLGVFSLGEKPMPLFLDTVSIAVYTESFGGPRFMDDAMIDFIRNWEVEKYRSSVAAK</sequence>
<name>A0A372MK47_9SPIR</name>
<organism evidence="2 3">
    <name type="scientific">Sphaerochaeta halotolerans</name>
    <dbReference type="NCBI Taxonomy" id="2293840"/>
    <lineage>
        <taxon>Bacteria</taxon>
        <taxon>Pseudomonadati</taxon>
        <taxon>Spirochaetota</taxon>
        <taxon>Spirochaetia</taxon>
        <taxon>Spirochaetales</taxon>
        <taxon>Sphaerochaetaceae</taxon>
        <taxon>Sphaerochaeta</taxon>
    </lineage>
</organism>
<keyword evidence="3" id="KW-1185">Reference proteome</keyword>
<dbReference type="AlphaFoldDB" id="A0A372MK47"/>
<evidence type="ECO:0000259" key="1">
    <source>
        <dbReference type="SMART" id="SM01007"/>
    </source>
</evidence>
<comment type="caution">
    <text evidence="2">The sequence shown here is derived from an EMBL/GenBank/DDBJ whole genome shotgun (WGS) entry which is preliminary data.</text>
</comment>
<reference evidence="2 3" key="2">
    <citation type="submission" date="2018-09" db="EMBL/GenBank/DDBJ databases">
        <title>Genome of Sphaerochaeta halotolerans strain 4-11.</title>
        <authorList>
            <person name="Nazina T.N."/>
            <person name="Sokolova D.S."/>
        </authorList>
    </citation>
    <scope>NUCLEOTIDE SEQUENCE [LARGE SCALE GENOMIC DNA]</scope>
    <source>
        <strain evidence="2 3">4-11</strain>
    </source>
</reference>
<gene>
    <name evidence="2" type="ORF">DYP60_02065</name>
</gene>
<dbReference type="Pfam" id="PF00596">
    <property type="entry name" value="Aldolase_II"/>
    <property type="match status" value="1"/>
</dbReference>
<evidence type="ECO:0000313" key="2">
    <source>
        <dbReference type="EMBL" id="RFU95813.1"/>
    </source>
</evidence>
<protein>
    <submittedName>
        <fullName evidence="2">Class II aldolase</fullName>
    </submittedName>
</protein>
<dbReference type="EMBL" id="QUWK01000002">
    <property type="protein sequence ID" value="RFU95813.1"/>
    <property type="molecule type" value="Genomic_DNA"/>
</dbReference>
<evidence type="ECO:0000313" key="3">
    <source>
        <dbReference type="Proteomes" id="UP000264002"/>
    </source>
</evidence>
<feature type="domain" description="Class II aldolase/adducin N-terminal" evidence="1">
    <location>
        <begin position="5"/>
        <end position="204"/>
    </location>
</feature>
<dbReference type="SUPFAM" id="SSF53639">
    <property type="entry name" value="AraD/HMP-PK domain-like"/>
    <property type="match status" value="1"/>
</dbReference>
<dbReference type="InterPro" id="IPR001303">
    <property type="entry name" value="Aldolase_II/adducin_N"/>
</dbReference>
<dbReference type="Proteomes" id="UP000264002">
    <property type="component" value="Unassembled WGS sequence"/>
</dbReference>
<accession>A0A372MK47</accession>
<proteinExistence type="predicted"/>
<dbReference type="Gene3D" id="3.40.225.10">
    <property type="entry name" value="Class II aldolase/adducin N-terminal domain"/>
    <property type="match status" value="1"/>
</dbReference>
<dbReference type="SMART" id="SM01007">
    <property type="entry name" value="Aldolase_II"/>
    <property type="match status" value="1"/>
</dbReference>
<dbReference type="InterPro" id="IPR036409">
    <property type="entry name" value="Aldolase_II/adducin_N_sf"/>
</dbReference>